<protein>
    <submittedName>
        <fullName evidence="2">Uncharacterized protein</fullName>
    </submittedName>
</protein>
<name>A0ABN8Z1R0_RANTA</name>
<sequence>MGAPQNLCLAFTFLSVTHYRFQAAMKGQVANTGTVAVRRWGKLPSPVLVGPCERGVRGPWLLCPSAFSPRALGSALKGVRWLRDPPIQRGGGRRGRHWAVRSPAPGRSLSPASRAASVPPASRCQRRSSFLPRFASERGYRPRPEEPPGPKQQFVPERVMRKA</sequence>
<feature type="region of interest" description="Disordered" evidence="1">
    <location>
        <begin position="85"/>
        <end position="163"/>
    </location>
</feature>
<proteinExistence type="predicted"/>
<accession>A0ABN8Z1R0</accession>
<keyword evidence="3" id="KW-1185">Reference proteome</keyword>
<feature type="compositionally biased region" description="Low complexity" evidence="1">
    <location>
        <begin position="101"/>
        <end position="123"/>
    </location>
</feature>
<dbReference type="EMBL" id="OX459963">
    <property type="protein sequence ID" value="CAI9167783.1"/>
    <property type="molecule type" value="Genomic_DNA"/>
</dbReference>
<evidence type="ECO:0000313" key="2">
    <source>
        <dbReference type="EMBL" id="CAI9167783.1"/>
    </source>
</evidence>
<evidence type="ECO:0000256" key="1">
    <source>
        <dbReference type="SAM" id="MobiDB-lite"/>
    </source>
</evidence>
<gene>
    <name evidence="2" type="ORF">MRATA1EN1_LOCUS16745</name>
</gene>
<dbReference type="Proteomes" id="UP001176941">
    <property type="component" value="Chromosome 27"/>
</dbReference>
<organism evidence="2 3">
    <name type="scientific">Rangifer tarandus platyrhynchus</name>
    <name type="common">Svalbard reindeer</name>
    <dbReference type="NCBI Taxonomy" id="3082113"/>
    <lineage>
        <taxon>Eukaryota</taxon>
        <taxon>Metazoa</taxon>
        <taxon>Chordata</taxon>
        <taxon>Craniata</taxon>
        <taxon>Vertebrata</taxon>
        <taxon>Euteleostomi</taxon>
        <taxon>Mammalia</taxon>
        <taxon>Eutheria</taxon>
        <taxon>Laurasiatheria</taxon>
        <taxon>Artiodactyla</taxon>
        <taxon>Ruminantia</taxon>
        <taxon>Pecora</taxon>
        <taxon>Cervidae</taxon>
        <taxon>Odocoileinae</taxon>
        <taxon>Rangifer</taxon>
    </lineage>
</organism>
<feature type="compositionally biased region" description="Basic and acidic residues" evidence="1">
    <location>
        <begin position="135"/>
        <end position="148"/>
    </location>
</feature>
<reference evidence="2" key="1">
    <citation type="submission" date="2023-04" db="EMBL/GenBank/DDBJ databases">
        <authorList>
            <consortium name="ELIXIR-Norway"/>
        </authorList>
    </citation>
    <scope>NUCLEOTIDE SEQUENCE [LARGE SCALE GENOMIC DNA]</scope>
</reference>
<evidence type="ECO:0000313" key="3">
    <source>
        <dbReference type="Proteomes" id="UP001176941"/>
    </source>
</evidence>